<feature type="transmembrane region" description="Helical" evidence="1">
    <location>
        <begin position="146"/>
        <end position="172"/>
    </location>
</feature>
<reference evidence="2 3" key="1">
    <citation type="submission" date="2015-11" db="EMBL/GenBank/DDBJ databases">
        <title>Genome-wide analysis reveals the secondary metabolome in Streptomyces kanasensis ZX01.</title>
        <authorList>
            <person name="Zhang G."/>
            <person name="Han L."/>
            <person name="Feng J."/>
            <person name="Zhang X."/>
        </authorList>
    </citation>
    <scope>NUCLEOTIDE SEQUENCE [LARGE SCALE GENOMIC DNA]</scope>
    <source>
        <strain evidence="2 3">ZX01</strain>
    </source>
</reference>
<accession>A0A100Y509</accession>
<evidence type="ECO:0008006" key="4">
    <source>
        <dbReference type="Google" id="ProtNLM"/>
    </source>
</evidence>
<comment type="caution">
    <text evidence="2">The sequence shown here is derived from an EMBL/GenBank/DDBJ whole genome shotgun (WGS) entry which is preliminary data.</text>
</comment>
<dbReference type="InterPro" id="IPR005325">
    <property type="entry name" value="DUF308_memb"/>
</dbReference>
<evidence type="ECO:0000256" key="1">
    <source>
        <dbReference type="SAM" id="Phobius"/>
    </source>
</evidence>
<feature type="transmembrane region" description="Helical" evidence="1">
    <location>
        <begin position="122"/>
        <end position="140"/>
    </location>
</feature>
<evidence type="ECO:0000313" key="3">
    <source>
        <dbReference type="Proteomes" id="UP000054011"/>
    </source>
</evidence>
<keyword evidence="1" id="KW-1133">Transmembrane helix</keyword>
<keyword evidence="1" id="KW-0472">Membrane</keyword>
<dbReference type="EMBL" id="LNSV01000039">
    <property type="protein sequence ID" value="KUH37755.1"/>
    <property type="molecule type" value="Genomic_DNA"/>
</dbReference>
<sequence>MATRRLTWTLALRAAAALLFGLLAVTWPGVTVVALALLFGAYVLVDGIAMLVDAFRRHDDRRHRALHALAGGLGVATGLVALAWPGVTALALTALVGVWAVVTGAAEIWAAVRFHREVRHEWLLALAGAASVVAGVLLWLRPDIGAVAVAQVIGVYALITGALVGTAAWRLYSAARHAGAPRRRTHHAHHPGRA</sequence>
<dbReference type="InterPro" id="IPR052712">
    <property type="entry name" value="Acid_resist_chaperone_HdeD"/>
</dbReference>
<dbReference type="GO" id="GO:0005886">
    <property type="term" value="C:plasma membrane"/>
    <property type="evidence" value="ECO:0007669"/>
    <property type="project" value="TreeGrafter"/>
</dbReference>
<dbReference type="AlphaFoldDB" id="A0A100Y509"/>
<dbReference type="Pfam" id="PF03729">
    <property type="entry name" value="DUF308"/>
    <property type="match status" value="2"/>
</dbReference>
<name>A0A100Y509_9ACTN</name>
<organism evidence="2 3">
    <name type="scientific">Streptomyces kanasensis</name>
    <dbReference type="NCBI Taxonomy" id="936756"/>
    <lineage>
        <taxon>Bacteria</taxon>
        <taxon>Bacillati</taxon>
        <taxon>Actinomycetota</taxon>
        <taxon>Actinomycetes</taxon>
        <taxon>Kitasatosporales</taxon>
        <taxon>Streptomycetaceae</taxon>
        <taxon>Streptomyces</taxon>
    </lineage>
</organism>
<gene>
    <name evidence="2" type="ORF">ATE80_16565</name>
</gene>
<dbReference type="Proteomes" id="UP000054011">
    <property type="component" value="Unassembled WGS sequence"/>
</dbReference>
<feature type="transmembrane region" description="Helical" evidence="1">
    <location>
        <begin position="34"/>
        <end position="53"/>
    </location>
</feature>
<feature type="transmembrane region" description="Helical" evidence="1">
    <location>
        <begin position="65"/>
        <end position="84"/>
    </location>
</feature>
<evidence type="ECO:0000313" key="2">
    <source>
        <dbReference type="EMBL" id="KUH37755.1"/>
    </source>
</evidence>
<proteinExistence type="predicted"/>
<dbReference type="OrthoDB" id="193343at2"/>
<protein>
    <recommendedName>
        <fullName evidence="4">HdeD family acid-resistance protein</fullName>
    </recommendedName>
</protein>
<dbReference type="PANTHER" id="PTHR34989:SF1">
    <property type="entry name" value="PROTEIN HDED"/>
    <property type="match status" value="1"/>
</dbReference>
<keyword evidence="1" id="KW-0812">Transmembrane</keyword>
<dbReference type="RefSeq" id="WP_058942985.1">
    <property type="nucleotide sequence ID" value="NZ_LNSV01000039.1"/>
</dbReference>
<keyword evidence="3" id="KW-1185">Reference proteome</keyword>
<dbReference type="PANTHER" id="PTHR34989">
    <property type="entry name" value="PROTEIN HDED"/>
    <property type="match status" value="1"/>
</dbReference>
<feature type="transmembrane region" description="Helical" evidence="1">
    <location>
        <begin position="90"/>
        <end position="110"/>
    </location>
</feature>